<sequence length="70" mass="8157">MKEFYAEIGDFLADYENGTITISENTDFSMRHTVRQITHYIMSNERNPDGRSYIRALLICWSGPRIARSP</sequence>
<accession>A0A1M5ME07</accession>
<dbReference type="Proteomes" id="UP000189796">
    <property type="component" value="Chromosome I"/>
</dbReference>
<proteinExistence type="predicted"/>
<dbReference type="EMBL" id="LT670817">
    <property type="protein sequence ID" value="SHG75568.1"/>
    <property type="molecule type" value="Genomic_DNA"/>
</dbReference>
<evidence type="ECO:0000313" key="2">
    <source>
        <dbReference type="Proteomes" id="UP000189796"/>
    </source>
</evidence>
<evidence type="ECO:0000313" key="1">
    <source>
        <dbReference type="EMBL" id="SHG75568.1"/>
    </source>
</evidence>
<gene>
    <name evidence="1" type="ORF">SAMN05443248_2563</name>
</gene>
<dbReference type="AlphaFoldDB" id="A0A1M5ME07"/>
<name>A0A1M5ME07_9BRAD</name>
<organism evidence="1 2">
    <name type="scientific">Bradyrhizobium erythrophlei</name>
    <dbReference type="NCBI Taxonomy" id="1437360"/>
    <lineage>
        <taxon>Bacteria</taxon>
        <taxon>Pseudomonadati</taxon>
        <taxon>Pseudomonadota</taxon>
        <taxon>Alphaproteobacteria</taxon>
        <taxon>Hyphomicrobiales</taxon>
        <taxon>Nitrobacteraceae</taxon>
        <taxon>Bradyrhizobium</taxon>
    </lineage>
</organism>
<reference evidence="1 2" key="1">
    <citation type="submission" date="2016-11" db="EMBL/GenBank/DDBJ databases">
        <authorList>
            <person name="Jaros S."/>
            <person name="Januszkiewicz K."/>
            <person name="Wedrychowicz H."/>
        </authorList>
    </citation>
    <scope>NUCLEOTIDE SEQUENCE [LARGE SCALE GENOMIC DNA]</scope>
    <source>
        <strain evidence="1 2">GAS138</strain>
    </source>
</reference>
<protein>
    <submittedName>
        <fullName evidence="1">Uncharacterized protein</fullName>
    </submittedName>
</protein>